<name>A0A1W1EHM8_9ZZZZ</name>
<proteinExistence type="predicted"/>
<dbReference type="EMBL" id="FRYL01000005">
    <property type="protein sequence ID" value="SHO80359.1"/>
    <property type="molecule type" value="Genomic_DNA"/>
</dbReference>
<keyword evidence="1" id="KW-0175">Coiled coil</keyword>
<gene>
    <name evidence="2" type="ORF">MNB_SV-15-257</name>
</gene>
<accession>A0A1W1EHM8</accession>
<dbReference type="AlphaFoldDB" id="A0A1W1EHM8"/>
<protein>
    <submittedName>
        <fullName evidence="2">DNA double-strand break repair Rad50 ATPase</fullName>
    </submittedName>
</protein>
<evidence type="ECO:0000256" key="1">
    <source>
        <dbReference type="SAM" id="Coils"/>
    </source>
</evidence>
<organism evidence="2">
    <name type="scientific">hydrothermal vent metagenome</name>
    <dbReference type="NCBI Taxonomy" id="652676"/>
    <lineage>
        <taxon>unclassified sequences</taxon>
        <taxon>metagenomes</taxon>
        <taxon>ecological metagenomes</taxon>
    </lineage>
</organism>
<evidence type="ECO:0000313" key="2">
    <source>
        <dbReference type="EMBL" id="SHO80359.1"/>
    </source>
</evidence>
<feature type="coiled-coil region" evidence="1">
    <location>
        <begin position="162"/>
        <end position="196"/>
    </location>
</feature>
<sequence>MKLVISLIFTIFLLLGAIVYIYITTNNNELIPNLVIRDENKTTSPFEEEIEFKKEKFESNWDNIESSLINATEIYSKILQLQDNEDISMIDKLFNKEGSLRKDLNAIFDELIEDYLRDSRIEDYQYNIKDIEDYIIDLKLSIKDNEDMLVDAPSKAWFSSTKDDYKEKINDLKNEIKEYQTNIKDINNSIRAYIKALGLNISNYRIDILLKRVDFINMLDILLVIDMSDMTMDRLNKSISKDKLDEVIKYYNINQVLFELVIYQSNKYIKDINSYIDKLGELNRENRRLYQLDMSKFKKEKSRIKRKIYKNSMKALKLFEKALILYKNDLSKQKIRLLKIIYISSSNLEASKSEYKVSKYSLETLTPIRNMKREFKKMIKVFLDIKVRFKTIKIKNKYIEITDKLK</sequence>
<reference evidence="2" key="1">
    <citation type="submission" date="2016-10" db="EMBL/GenBank/DDBJ databases">
        <authorList>
            <person name="de Groot N.N."/>
        </authorList>
    </citation>
    <scope>NUCLEOTIDE SEQUENCE</scope>
</reference>